<name>A0A135RV93_9PEZI</name>
<comment type="caution">
    <text evidence="2">The sequence shown here is derived from an EMBL/GenBank/DDBJ whole genome shotgun (WGS) entry which is preliminary data.</text>
</comment>
<dbReference type="SUPFAM" id="SSF54695">
    <property type="entry name" value="POZ domain"/>
    <property type="match status" value="1"/>
</dbReference>
<dbReference type="PANTHER" id="PTHR47843:SF5">
    <property type="entry name" value="BTB_POZ DOMAIN PROTEIN"/>
    <property type="match status" value="1"/>
</dbReference>
<dbReference type="InterPro" id="IPR011333">
    <property type="entry name" value="SKP1/BTB/POZ_sf"/>
</dbReference>
<gene>
    <name evidence="2" type="ORF">CSAL01_00758</name>
</gene>
<dbReference type="EMBL" id="JFFI01002660">
    <property type="protein sequence ID" value="KXH27591.1"/>
    <property type="molecule type" value="Genomic_DNA"/>
</dbReference>
<dbReference type="Pfam" id="PF00651">
    <property type="entry name" value="BTB"/>
    <property type="match status" value="1"/>
</dbReference>
<organism evidence="2 3">
    <name type="scientific">Colletotrichum salicis</name>
    <dbReference type="NCBI Taxonomy" id="1209931"/>
    <lineage>
        <taxon>Eukaryota</taxon>
        <taxon>Fungi</taxon>
        <taxon>Dikarya</taxon>
        <taxon>Ascomycota</taxon>
        <taxon>Pezizomycotina</taxon>
        <taxon>Sordariomycetes</taxon>
        <taxon>Hypocreomycetidae</taxon>
        <taxon>Glomerellales</taxon>
        <taxon>Glomerellaceae</taxon>
        <taxon>Colletotrichum</taxon>
        <taxon>Colletotrichum acutatum species complex</taxon>
    </lineage>
</organism>
<dbReference type="CDD" id="cd18186">
    <property type="entry name" value="BTB_POZ_ZBTB_KLHL-like"/>
    <property type="match status" value="1"/>
</dbReference>
<feature type="domain" description="BTB" evidence="1">
    <location>
        <begin position="18"/>
        <end position="85"/>
    </location>
</feature>
<proteinExistence type="predicted"/>
<evidence type="ECO:0000259" key="1">
    <source>
        <dbReference type="PROSITE" id="PS50097"/>
    </source>
</evidence>
<reference evidence="2 3" key="1">
    <citation type="submission" date="2014-02" db="EMBL/GenBank/DDBJ databases">
        <title>The genome sequence of Colletotrichum salicis CBS 607.94.</title>
        <authorList>
            <person name="Baroncelli R."/>
            <person name="Thon M.R."/>
        </authorList>
    </citation>
    <scope>NUCLEOTIDE SEQUENCE [LARGE SCALE GENOMIC DNA]</scope>
    <source>
        <strain evidence="2 3">CBS 607.94</strain>
    </source>
</reference>
<accession>A0A135RV93</accession>
<evidence type="ECO:0000313" key="2">
    <source>
        <dbReference type="EMBL" id="KXH27591.1"/>
    </source>
</evidence>
<dbReference type="STRING" id="1209931.A0A135RV93"/>
<dbReference type="Proteomes" id="UP000070121">
    <property type="component" value="Unassembled WGS sequence"/>
</dbReference>
<protein>
    <recommendedName>
        <fullName evidence="1">BTB domain-containing protein</fullName>
    </recommendedName>
</protein>
<dbReference type="Gene3D" id="3.30.710.10">
    <property type="entry name" value="Potassium Channel Kv1.1, Chain A"/>
    <property type="match status" value="1"/>
</dbReference>
<dbReference type="PANTHER" id="PTHR47843">
    <property type="entry name" value="BTB DOMAIN-CONTAINING PROTEIN-RELATED"/>
    <property type="match status" value="1"/>
</dbReference>
<evidence type="ECO:0000313" key="3">
    <source>
        <dbReference type="Proteomes" id="UP000070121"/>
    </source>
</evidence>
<dbReference type="OrthoDB" id="6359816at2759"/>
<dbReference type="AlphaFoldDB" id="A0A135RV93"/>
<dbReference type="PROSITE" id="PS50097">
    <property type="entry name" value="BTB"/>
    <property type="match status" value="1"/>
</dbReference>
<dbReference type="InterPro" id="IPR000210">
    <property type="entry name" value="BTB/POZ_dom"/>
</dbReference>
<sequence length="209" mass="24660">MSSFGRSDEELLKTGIFSDCQVKCDGKTWNLHKSILCGRSKYFMRCLVGDWPEAKAGIVEITCFTAQQMDWIISWIYTGEFDFRSVEQNNTLLHTSVQLWTLGDYFLIQNLCYRAEREFVTLTWRKTRAPYHPDPQDWLKAGRLIYTDYEDVDSTHILKETFLDLTLAKSWVRKQNLQMPEFKTLCQEHPKFGNDCMMKLVDDRISRLQ</sequence>
<keyword evidence="3" id="KW-1185">Reference proteome</keyword>